<dbReference type="PROSITE" id="PS51194">
    <property type="entry name" value="HELICASE_CTER"/>
    <property type="match status" value="1"/>
</dbReference>
<dbReference type="InterPro" id="IPR049730">
    <property type="entry name" value="SNF2/RAD54-like_C"/>
</dbReference>
<dbReference type="Proteomes" id="UP000515489">
    <property type="component" value="Chromosome"/>
</dbReference>
<dbReference type="InterPro" id="IPR007527">
    <property type="entry name" value="Znf_SWIM"/>
</dbReference>
<dbReference type="EMBL" id="CP060202">
    <property type="protein sequence ID" value="QNH61242.1"/>
    <property type="molecule type" value="Genomic_DNA"/>
</dbReference>
<dbReference type="Gene3D" id="3.40.50.300">
    <property type="entry name" value="P-loop containing nucleotide triphosphate hydrolases"/>
    <property type="match status" value="1"/>
</dbReference>
<dbReference type="InterPro" id="IPR014001">
    <property type="entry name" value="Helicase_ATP-bd"/>
</dbReference>
<dbReference type="CDD" id="cd18793">
    <property type="entry name" value="SF2_C_SNF"/>
    <property type="match status" value="1"/>
</dbReference>
<keyword evidence="7" id="KW-1185">Reference proteome</keyword>
<dbReference type="KEGG" id="hsk:H4317_13845"/>
<dbReference type="InterPro" id="IPR013663">
    <property type="entry name" value="Helicase_SWF/SNF/SWI_bac"/>
</dbReference>
<feature type="domain" description="Helicase C-terminal" evidence="5">
    <location>
        <begin position="968"/>
        <end position="1123"/>
    </location>
</feature>
<dbReference type="GO" id="GO:0005524">
    <property type="term" value="F:ATP binding"/>
    <property type="evidence" value="ECO:0007669"/>
    <property type="project" value="InterPro"/>
</dbReference>
<protein>
    <submittedName>
        <fullName evidence="6">SNF2 helicase associated domain-containing protein</fullName>
    </submittedName>
</protein>
<reference evidence="6 7" key="1">
    <citation type="submission" date="2020-08" db="EMBL/GenBank/DDBJ databases">
        <title>Hymenobacter sp. S2-20-2 genome sequencing.</title>
        <authorList>
            <person name="Jin L."/>
        </authorList>
    </citation>
    <scope>NUCLEOTIDE SEQUENCE [LARGE SCALE GENOMIC DNA]</scope>
    <source>
        <strain evidence="6 7">S2-20-2</strain>
    </source>
</reference>
<dbReference type="InterPro" id="IPR038718">
    <property type="entry name" value="SNF2-like_sf"/>
</dbReference>
<proteinExistence type="predicted"/>
<keyword evidence="2" id="KW-0862">Zinc</keyword>
<accession>A0A7G7W4E9</accession>
<keyword evidence="1" id="KW-0378">Hydrolase</keyword>
<keyword evidence="2" id="KW-0479">Metal-binding</keyword>
<dbReference type="RefSeq" id="WP_185887172.1">
    <property type="nucleotide sequence ID" value="NZ_CP060202.1"/>
</dbReference>
<evidence type="ECO:0000313" key="7">
    <source>
        <dbReference type="Proteomes" id="UP000515489"/>
    </source>
</evidence>
<dbReference type="Gene3D" id="3.40.50.10810">
    <property type="entry name" value="Tandem AAA-ATPase domain"/>
    <property type="match status" value="1"/>
</dbReference>
<sequence>MRKLAAAFCMPISSSPHPHQYLLPNLTVAELTSAVVWLHCASLPEADSRTLAAIQPETLELNHGIFSSTSQAAGTLHFPTVEVQQLDGNLLVSCACTTPKTTLCEHQAAVLLSILHRKELRLFFDQQARYQHLRAAARDYGLEQAADLDAHFELTYVRPASVTVAPRQAALYPVTAVANQELIAQLLPPKSAPLIAPAGSRQLLVLGRHKYYGHLTLQLAEAALTATGKVKNPISSLHPLEGIWQLQSAEEIKFYTAVAHFQRNFEDTRSVATLNALRVVVQNPAGVAFYTHNATISDNITAQSISPVQLRTARTELRLTVTQQGDYYDVSGKLLLHDQPYDLQALTIRYEYFVATPEALYLLEDVAVWRVVEFFQKRNNTLLIHRSKFPEFQRDVLANLEDRLHISYGHLRPATPEQRAASGFDTPPELLLYLSDAGPSVELLPVMRYGPKEVSILSRRQLHAVDELGRPFVLARDAAAEDRFVAALLKHYPEFREQLQQEALHVPKTQFLREEWFLEAFEDWRRAGITILGFNQLKKNILNPHKARITVRVTGETNWFDTAVGVRFGRQQVTLQHLQQAVRNKRRYVQLDDGTRGILPQEWMEKFAAWFAAGHIENDRIRTPSISFATLAELYDPETLAPSATTQLARYHAAAADFTGIAPVMVPAGLQATLREYQRQGLNWLNFLDTFNFGGCLADDMGLGKTVQVLAFLLHLREKGHTAANLVVVPASLIFNWQAEAEKFAPSLRIHALQGAGRGQKAPDFDTYDIVLITYNTMVSDIRWLREYRFNYVVLDEAQAIKNPDSQRYRAACLLQARNRLVLTGTPVENSTYDLYGQLSFACPGLLGSRQHFQDQFAAPIDKFKDGRHARALQRKISPFVLRRTKAQVASELPAKTEMVLYCEMGAAQRRIYEACRQEFRAKLLGQHPDSPRKNSAHILQGLTRLRQICNAPALLADAESYGSESAKLEVLLEEIESKAPQHKLLVFSQFVGMLDLIRPELERRGIGYQQLTGQTRNRAAAVRAFQEDDSVRVFLISLKAGGVGLNLTAADYVYLVDPWWNPAVENQAIDRAHRLGQTRKVVAVRLICPDTIEDKIRKLQETKQELAHDLIKTDASLLKSLTPQELLELLA</sequence>
<keyword evidence="2" id="KW-0863">Zinc-finger</keyword>
<dbReference type="CDD" id="cd18012">
    <property type="entry name" value="DEXQc_arch_SWI2_SNF2"/>
    <property type="match status" value="1"/>
</dbReference>
<dbReference type="InterPro" id="IPR027417">
    <property type="entry name" value="P-loop_NTPase"/>
</dbReference>
<dbReference type="SMART" id="SM00490">
    <property type="entry name" value="HELICc"/>
    <property type="match status" value="1"/>
</dbReference>
<name>A0A7G7W4E9_9BACT</name>
<organism evidence="6 7">
    <name type="scientific">Hymenobacter sediminicola</name>
    <dbReference type="NCBI Taxonomy" id="2761579"/>
    <lineage>
        <taxon>Bacteria</taxon>
        <taxon>Pseudomonadati</taxon>
        <taxon>Bacteroidota</taxon>
        <taxon>Cytophagia</taxon>
        <taxon>Cytophagales</taxon>
        <taxon>Hymenobacteraceae</taxon>
        <taxon>Hymenobacter</taxon>
    </lineage>
</organism>
<evidence type="ECO:0000259" key="4">
    <source>
        <dbReference type="PROSITE" id="PS51192"/>
    </source>
</evidence>
<dbReference type="SMART" id="SM00487">
    <property type="entry name" value="DEXDc"/>
    <property type="match status" value="1"/>
</dbReference>
<dbReference type="InterPro" id="IPR000330">
    <property type="entry name" value="SNF2_N"/>
</dbReference>
<dbReference type="Pfam" id="PF00271">
    <property type="entry name" value="Helicase_C"/>
    <property type="match status" value="1"/>
</dbReference>
<dbReference type="SUPFAM" id="SSF52540">
    <property type="entry name" value="P-loop containing nucleoside triphosphate hydrolases"/>
    <property type="match status" value="2"/>
</dbReference>
<evidence type="ECO:0000256" key="2">
    <source>
        <dbReference type="PROSITE-ProRule" id="PRU00325"/>
    </source>
</evidence>
<dbReference type="GO" id="GO:0016787">
    <property type="term" value="F:hydrolase activity"/>
    <property type="evidence" value="ECO:0007669"/>
    <property type="project" value="UniProtKB-KW"/>
</dbReference>
<feature type="domain" description="SWIM-type" evidence="3">
    <location>
        <begin position="79"/>
        <end position="115"/>
    </location>
</feature>
<dbReference type="GO" id="GO:0008270">
    <property type="term" value="F:zinc ion binding"/>
    <property type="evidence" value="ECO:0007669"/>
    <property type="project" value="UniProtKB-KW"/>
</dbReference>
<dbReference type="PROSITE" id="PS51192">
    <property type="entry name" value="HELICASE_ATP_BIND_1"/>
    <property type="match status" value="1"/>
</dbReference>
<dbReference type="AlphaFoldDB" id="A0A7G7W4E9"/>
<dbReference type="Pfam" id="PF00176">
    <property type="entry name" value="SNF2-rel_dom"/>
    <property type="match status" value="1"/>
</dbReference>
<dbReference type="Pfam" id="PF08455">
    <property type="entry name" value="SNF2_assoc"/>
    <property type="match status" value="1"/>
</dbReference>
<dbReference type="PANTHER" id="PTHR10799">
    <property type="entry name" value="SNF2/RAD54 HELICASE FAMILY"/>
    <property type="match status" value="1"/>
</dbReference>
<feature type="domain" description="Helicase ATP-binding" evidence="4">
    <location>
        <begin position="686"/>
        <end position="845"/>
    </location>
</feature>
<gene>
    <name evidence="6" type="ORF">H4317_13845</name>
</gene>
<evidence type="ECO:0000256" key="1">
    <source>
        <dbReference type="ARBA" id="ARBA00022801"/>
    </source>
</evidence>
<evidence type="ECO:0000259" key="5">
    <source>
        <dbReference type="PROSITE" id="PS51194"/>
    </source>
</evidence>
<dbReference type="PROSITE" id="PS50966">
    <property type="entry name" value="ZF_SWIM"/>
    <property type="match status" value="1"/>
</dbReference>
<evidence type="ECO:0000313" key="6">
    <source>
        <dbReference type="EMBL" id="QNH61242.1"/>
    </source>
</evidence>
<dbReference type="InterPro" id="IPR001650">
    <property type="entry name" value="Helicase_C-like"/>
</dbReference>
<evidence type="ECO:0000259" key="3">
    <source>
        <dbReference type="PROSITE" id="PS50966"/>
    </source>
</evidence>